<evidence type="ECO:0000259" key="8">
    <source>
        <dbReference type="Pfam" id="PF04085"/>
    </source>
</evidence>
<evidence type="ECO:0000313" key="9">
    <source>
        <dbReference type="EMBL" id="RMB11734.1"/>
    </source>
</evidence>
<protein>
    <recommendedName>
        <fullName evidence="2 5">Cell shape-determining protein MreC</fullName>
    </recommendedName>
    <alternativeName>
        <fullName evidence="4 5">Cell shape protein MreC</fullName>
    </alternativeName>
</protein>
<dbReference type="InParanoid" id="A0A3M0CQB1"/>
<evidence type="ECO:0000313" key="10">
    <source>
        <dbReference type="Proteomes" id="UP000271227"/>
    </source>
</evidence>
<sequence length="297" mass="32020">MSQGLRSAGALAGGLSPRRASRGSLAFWLYFAAAAALFLLEVAGSDLPQRVRAHANDLVAPVLSVLERPIRGAQNGLERIAGVSDIYVENQDLRSENDRLRQWREAALQLARENERLRQMMKVPGREVPTAATGRVVGVGGGAFERSVIINVGAGDGVRRQWPVVDEAGVVGRVIQVGQWSSRVLLVSDLNSRIPVRVERTGALAIAEGQNSERIALTYIPQGSEVRVGDRILTSGHGGVFPPDLPVGRVVEVDDDRVFLDAAALVDRIDYVRVMAYEIPVPEMVDGPALPPEGDGR</sequence>
<evidence type="ECO:0000256" key="7">
    <source>
        <dbReference type="SAM" id="Phobius"/>
    </source>
</evidence>
<dbReference type="Gene3D" id="2.40.10.340">
    <property type="entry name" value="Rod shape-determining protein MreC, domain 1"/>
    <property type="match status" value="1"/>
</dbReference>
<dbReference type="NCBIfam" id="TIGR00219">
    <property type="entry name" value="mreC"/>
    <property type="match status" value="1"/>
</dbReference>
<keyword evidence="6" id="KW-0175">Coiled coil</keyword>
<keyword evidence="7" id="KW-0472">Membrane</keyword>
<evidence type="ECO:0000256" key="1">
    <source>
        <dbReference type="ARBA" id="ARBA00009369"/>
    </source>
</evidence>
<proteinExistence type="inferred from homology"/>
<evidence type="ECO:0000256" key="6">
    <source>
        <dbReference type="SAM" id="Coils"/>
    </source>
</evidence>
<comment type="caution">
    <text evidence="9">The sequence shown here is derived from an EMBL/GenBank/DDBJ whole genome shotgun (WGS) entry which is preliminary data.</text>
</comment>
<evidence type="ECO:0000256" key="2">
    <source>
        <dbReference type="ARBA" id="ARBA00013855"/>
    </source>
</evidence>
<organism evidence="9 10">
    <name type="scientific">Eilatimonas milleporae</name>
    <dbReference type="NCBI Taxonomy" id="911205"/>
    <lineage>
        <taxon>Bacteria</taxon>
        <taxon>Pseudomonadati</taxon>
        <taxon>Pseudomonadota</taxon>
        <taxon>Alphaproteobacteria</taxon>
        <taxon>Kordiimonadales</taxon>
        <taxon>Kordiimonadaceae</taxon>
        <taxon>Eilatimonas</taxon>
    </lineage>
</organism>
<dbReference type="InterPro" id="IPR042177">
    <property type="entry name" value="Cell/Rod_1"/>
</dbReference>
<dbReference type="Gene3D" id="2.40.10.350">
    <property type="entry name" value="Rod shape-determining protein MreC, domain 2"/>
    <property type="match status" value="1"/>
</dbReference>
<dbReference type="InterPro" id="IPR007221">
    <property type="entry name" value="MreC"/>
</dbReference>
<dbReference type="InterPro" id="IPR042175">
    <property type="entry name" value="Cell/Rod_MreC_2"/>
</dbReference>
<evidence type="ECO:0000256" key="4">
    <source>
        <dbReference type="ARBA" id="ARBA00032089"/>
    </source>
</evidence>
<evidence type="ECO:0000256" key="5">
    <source>
        <dbReference type="PIRNR" id="PIRNR038471"/>
    </source>
</evidence>
<gene>
    <name evidence="9" type="ORF">BXY39_0216</name>
</gene>
<dbReference type="GO" id="GO:0008360">
    <property type="term" value="P:regulation of cell shape"/>
    <property type="evidence" value="ECO:0007669"/>
    <property type="project" value="UniProtKB-KW"/>
</dbReference>
<dbReference type="PANTHER" id="PTHR34138">
    <property type="entry name" value="CELL SHAPE-DETERMINING PROTEIN MREC"/>
    <property type="match status" value="1"/>
</dbReference>
<dbReference type="Pfam" id="PF04085">
    <property type="entry name" value="MreC"/>
    <property type="match status" value="1"/>
</dbReference>
<name>A0A3M0CQB1_9PROT</name>
<keyword evidence="10" id="KW-1185">Reference proteome</keyword>
<dbReference type="GO" id="GO:0005886">
    <property type="term" value="C:plasma membrane"/>
    <property type="evidence" value="ECO:0007669"/>
    <property type="project" value="TreeGrafter"/>
</dbReference>
<dbReference type="FunCoup" id="A0A3M0CQB1">
    <property type="interactions" value="348"/>
</dbReference>
<dbReference type="AlphaFoldDB" id="A0A3M0CQB1"/>
<dbReference type="PANTHER" id="PTHR34138:SF1">
    <property type="entry name" value="CELL SHAPE-DETERMINING PROTEIN MREC"/>
    <property type="match status" value="1"/>
</dbReference>
<reference evidence="9 10" key="1">
    <citation type="submission" date="2018-10" db="EMBL/GenBank/DDBJ databases">
        <title>Genomic Encyclopedia of Archaeal and Bacterial Type Strains, Phase II (KMG-II): from individual species to whole genera.</title>
        <authorList>
            <person name="Goeker M."/>
        </authorList>
    </citation>
    <scope>NUCLEOTIDE SEQUENCE [LARGE SCALE GENOMIC DNA]</scope>
    <source>
        <strain evidence="9 10">DSM 25217</strain>
    </source>
</reference>
<accession>A0A3M0CQB1</accession>
<feature type="transmembrane region" description="Helical" evidence="7">
    <location>
        <begin position="25"/>
        <end position="43"/>
    </location>
</feature>
<dbReference type="RefSeq" id="WP_170163526.1">
    <property type="nucleotide sequence ID" value="NZ_REFR01000009.1"/>
</dbReference>
<dbReference type="Proteomes" id="UP000271227">
    <property type="component" value="Unassembled WGS sequence"/>
</dbReference>
<dbReference type="PIRSF" id="PIRSF038471">
    <property type="entry name" value="MreC"/>
    <property type="match status" value="1"/>
</dbReference>
<evidence type="ECO:0000256" key="3">
    <source>
        <dbReference type="ARBA" id="ARBA00022960"/>
    </source>
</evidence>
<keyword evidence="7" id="KW-0812">Transmembrane</keyword>
<dbReference type="InterPro" id="IPR055342">
    <property type="entry name" value="MreC_beta-barrel_core"/>
</dbReference>
<dbReference type="EMBL" id="REFR01000009">
    <property type="protein sequence ID" value="RMB11734.1"/>
    <property type="molecule type" value="Genomic_DNA"/>
</dbReference>
<keyword evidence="3 5" id="KW-0133">Cell shape</keyword>
<feature type="coiled-coil region" evidence="6">
    <location>
        <begin position="93"/>
        <end position="120"/>
    </location>
</feature>
<feature type="domain" description="Rod shape-determining protein MreC beta-barrel core" evidence="8">
    <location>
        <begin position="136"/>
        <end position="275"/>
    </location>
</feature>
<keyword evidence="7" id="KW-1133">Transmembrane helix</keyword>
<comment type="similarity">
    <text evidence="1 5">Belongs to the MreC family.</text>
</comment>
<comment type="function">
    <text evidence="5">Involved in formation and maintenance of cell shape.</text>
</comment>